<gene>
    <name evidence="1" type="ORF">DI396_07320</name>
</gene>
<dbReference type="EMBL" id="QFVT01000004">
    <property type="protein sequence ID" value="PYC47894.1"/>
    <property type="molecule type" value="Genomic_DNA"/>
</dbReference>
<comment type="caution">
    <text evidence="1">The sequence shown here is derived from an EMBL/GenBank/DDBJ whole genome shotgun (WGS) entry which is preliminary data.</text>
</comment>
<name>A0A2V4MZ96_9RHOB</name>
<proteinExistence type="predicted"/>
<evidence type="ECO:0000313" key="1">
    <source>
        <dbReference type="EMBL" id="PYC47894.1"/>
    </source>
</evidence>
<protein>
    <submittedName>
        <fullName evidence="1">Uncharacterized protein</fullName>
    </submittedName>
</protein>
<keyword evidence="2" id="KW-1185">Reference proteome</keyword>
<evidence type="ECO:0000313" key="2">
    <source>
        <dbReference type="Proteomes" id="UP000248012"/>
    </source>
</evidence>
<dbReference type="Proteomes" id="UP000248012">
    <property type="component" value="Unassembled WGS sequence"/>
</dbReference>
<reference evidence="1 2" key="1">
    <citation type="submission" date="2018-05" db="EMBL/GenBank/DDBJ databases">
        <title>Oceanovita maritima gen. nov., sp. nov., a marine bacterium in the family Rhodobacteraceae isolated from surface seawater of Lundu port Xiamen, China.</title>
        <authorList>
            <person name="Hetharua B.H."/>
            <person name="Min D."/>
            <person name="Liao H."/>
            <person name="Tian Y."/>
        </authorList>
    </citation>
    <scope>NUCLEOTIDE SEQUENCE [LARGE SCALE GENOMIC DNA]</scope>
    <source>
        <strain evidence="1 2">FSX-11</strain>
    </source>
</reference>
<dbReference type="AlphaFoldDB" id="A0A2V4MZ96"/>
<accession>A0A2V4MZ96</accession>
<organism evidence="1 2">
    <name type="scientific">Litorivita pollutaquae</name>
    <dbReference type="NCBI Taxonomy" id="2200892"/>
    <lineage>
        <taxon>Bacteria</taxon>
        <taxon>Pseudomonadati</taxon>
        <taxon>Pseudomonadota</taxon>
        <taxon>Alphaproteobacteria</taxon>
        <taxon>Rhodobacterales</taxon>
        <taxon>Paracoccaceae</taxon>
        <taxon>Litorivita</taxon>
    </lineage>
</organism>
<sequence>MTLKTAANFPSISTTAKFALFIYPLRCINRGMKISGHIMTAPRTCADATARHPRAAIALRLLLSRL</sequence>